<evidence type="ECO:0000256" key="6">
    <source>
        <dbReference type="ARBA" id="ARBA00023235"/>
    </source>
</evidence>
<accession>B7GCB2</accession>
<dbReference type="PROSITE" id="PS52039">
    <property type="entry name" value="TOPO_IA_2"/>
    <property type="match status" value="1"/>
</dbReference>
<reference evidence="9 10" key="1">
    <citation type="journal article" date="2008" name="Nature">
        <title>The Phaeodactylum genome reveals the evolutionary history of diatom genomes.</title>
        <authorList>
            <person name="Bowler C."/>
            <person name="Allen A.E."/>
            <person name="Badger J.H."/>
            <person name="Grimwood J."/>
            <person name="Jabbari K."/>
            <person name="Kuo A."/>
            <person name="Maheswari U."/>
            <person name="Martens C."/>
            <person name="Maumus F."/>
            <person name="Otillar R.P."/>
            <person name="Rayko E."/>
            <person name="Salamov A."/>
            <person name="Vandepoele K."/>
            <person name="Beszteri B."/>
            <person name="Gruber A."/>
            <person name="Heijde M."/>
            <person name="Katinka M."/>
            <person name="Mock T."/>
            <person name="Valentin K."/>
            <person name="Verret F."/>
            <person name="Berges J.A."/>
            <person name="Brownlee C."/>
            <person name="Cadoret J.P."/>
            <person name="Chiovitti A."/>
            <person name="Choi C.J."/>
            <person name="Coesel S."/>
            <person name="De Martino A."/>
            <person name="Detter J.C."/>
            <person name="Durkin C."/>
            <person name="Falciatore A."/>
            <person name="Fournet J."/>
            <person name="Haruta M."/>
            <person name="Huysman M.J."/>
            <person name="Jenkins B.D."/>
            <person name="Jiroutova K."/>
            <person name="Jorgensen R.E."/>
            <person name="Joubert Y."/>
            <person name="Kaplan A."/>
            <person name="Kroger N."/>
            <person name="Kroth P.G."/>
            <person name="La Roche J."/>
            <person name="Lindquist E."/>
            <person name="Lommer M."/>
            <person name="Martin-Jezequel V."/>
            <person name="Lopez P.J."/>
            <person name="Lucas S."/>
            <person name="Mangogna M."/>
            <person name="McGinnis K."/>
            <person name="Medlin L.K."/>
            <person name="Montsant A."/>
            <person name="Oudot-Le Secq M.P."/>
            <person name="Napoli C."/>
            <person name="Obornik M."/>
            <person name="Parker M.S."/>
            <person name="Petit J.L."/>
            <person name="Porcel B.M."/>
            <person name="Poulsen N."/>
            <person name="Robison M."/>
            <person name="Rychlewski L."/>
            <person name="Rynearson T.A."/>
            <person name="Schmutz J."/>
            <person name="Shapiro H."/>
            <person name="Siaut M."/>
            <person name="Stanley M."/>
            <person name="Sussman M.R."/>
            <person name="Taylor A.R."/>
            <person name="Vardi A."/>
            <person name="von Dassow P."/>
            <person name="Vyverman W."/>
            <person name="Willis A."/>
            <person name="Wyrwicz L.S."/>
            <person name="Rokhsar D.S."/>
            <person name="Weissenbach J."/>
            <person name="Armbrust E.V."/>
            <person name="Green B.R."/>
            <person name="Van de Peer Y."/>
            <person name="Grigoriev I.V."/>
        </authorList>
    </citation>
    <scope>NUCLEOTIDE SEQUENCE [LARGE SCALE GENOMIC DNA]</scope>
    <source>
        <strain evidence="9 10">CCAP 1055/1</strain>
    </source>
</reference>
<dbReference type="eggNOG" id="KOG1956">
    <property type="taxonomic scope" value="Eukaryota"/>
</dbReference>
<dbReference type="PROSITE" id="PS00396">
    <property type="entry name" value="TOPO_IA_1"/>
    <property type="match status" value="1"/>
</dbReference>
<dbReference type="InterPro" id="IPR034149">
    <property type="entry name" value="TOPRIM_TopoI"/>
</dbReference>
<feature type="domain" description="Toprim" evidence="7">
    <location>
        <begin position="1"/>
        <end position="138"/>
    </location>
</feature>
<dbReference type="Gene3D" id="1.10.290.10">
    <property type="entry name" value="Topoisomerase I, domain 4"/>
    <property type="match status" value="1"/>
</dbReference>
<keyword evidence="6" id="KW-0413">Isomerase</keyword>
<feature type="domain" description="Topo IA-type catalytic" evidence="8">
    <location>
        <begin position="154"/>
        <end position="520"/>
    </location>
</feature>
<dbReference type="InterPro" id="IPR003602">
    <property type="entry name" value="Topo_IA_DNA-bd_dom"/>
</dbReference>
<dbReference type="PANTHER" id="PTHR42785:SF1">
    <property type="entry name" value="DNA TOPOISOMERASE"/>
    <property type="match status" value="1"/>
</dbReference>
<dbReference type="Gene3D" id="1.10.460.10">
    <property type="entry name" value="Topoisomerase I, domain 2"/>
    <property type="match status" value="1"/>
</dbReference>
<evidence type="ECO:0000313" key="10">
    <source>
        <dbReference type="Proteomes" id="UP000000759"/>
    </source>
</evidence>
<evidence type="ECO:0000256" key="3">
    <source>
        <dbReference type="ARBA" id="ARBA00012891"/>
    </source>
</evidence>
<feature type="non-terminal residue" evidence="9">
    <location>
        <position position="520"/>
    </location>
</feature>
<dbReference type="InParanoid" id="B7GCB2"/>
<dbReference type="InterPro" id="IPR013824">
    <property type="entry name" value="Topo_IA_cen_sub1"/>
</dbReference>
<dbReference type="InterPro" id="IPR013825">
    <property type="entry name" value="Topo_IA_cen_sub2"/>
</dbReference>
<keyword evidence="5" id="KW-0238">DNA-binding</keyword>
<dbReference type="RefSeq" id="XP_002184774.1">
    <property type="nucleotide sequence ID" value="XM_002184738.1"/>
</dbReference>
<dbReference type="InterPro" id="IPR023406">
    <property type="entry name" value="Topo_IA_AS"/>
</dbReference>
<dbReference type="InterPro" id="IPR006171">
    <property type="entry name" value="TOPRIM_dom"/>
</dbReference>
<evidence type="ECO:0000259" key="8">
    <source>
        <dbReference type="PROSITE" id="PS52039"/>
    </source>
</evidence>
<dbReference type="GO" id="GO:0003917">
    <property type="term" value="F:DNA topoisomerase type I (single strand cut, ATP-independent) activity"/>
    <property type="evidence" value="ECO:0007669"/>
    <property type="project" value="UniProtKB-EC"/>
</dbReference>
<dbReference type="AlphaFoldDB" id="B7GCB2"/>
<feature type="non-terminal residue" evidence="9">
    <location>
        <position position="1"/>
    </location>
</feature>
<dbReference type="PANTHER" id="PTHR42785">
    <property type="entry name" value="DNA TOPOISOMERASE, TYPE IA, CORE"/>
    <property type="match status" value="1"/>
</dbReference>
<dbReference type="SMART" id="SM00436">
    <property type="entry name" value="TOP1Bc"/>
    <property type="match status" value="1"/>
</dbReference>
<evidence type="ECO:0000256" key="2">
    <source>
        <dbReference type="ARBA" id="ARBA00009446"/>
    </source>
</evidence>
<organism evidence="9 10">
    <name type="scientific">Phaeodactylum tricornutum (strain CCAP 1055/1)</name>
    <dbReference type="NCBI Taxonomy" id="556484"/>
    <lineage>
        <taxon>Eukaryota</taxon>
        <taxon>Sar</taxon>
        <taxon>Stramenopiles</taxon>
        <taxon>Ochrophyta</taxon>
        <taxon>Bacillariophyta</taxon>
        <taxon>Bacillariophyceae</taxon>
        <taxon>Bacillariophycidae</taxon>
        <taxon>Naviculales</taxon>
        <taxon>Phaeodactylaceae</taxon>
        <taxon>Phaeodactylum</taxon>
    </lineage>
</organism>
<dbReference type="STRING" id="556484.B7GCB2"/>
<dbReference type="EC" id="5.6.2.1" evidence="3"/>
<evidence type="ECO:0000313" key="9">
    <source>
        <dbReference type="EMBL" id="EEC43833.1"/>
    </source>
</evidence>
<evidence type="ECO:0000256" key="1">
    <source>
        <dbReference type="ARBA" id="ARBA00000213"/>
    </source>
</evidence>
<dbReference type="Pfam" id="PF01131">
    <property type="entry name" value="Topoisom_bac"/>
    <property type="match status" value="1"/>
</dbReference>
<dbReference type="Gene3D" id="3.40.50.140">
    <property type="match status" value="1"/>
</dbReference>
<reference evidence="10" key="2">
    <citation type="submission" date="2008-08" db="EMBL/GenBank/DDBJ databases">
        <authorList>
            <consortium name="Diatom Consortium"/>
            <person name="Grigoriev I."/>
            <person name="Grimwood J."/>
            <person name="Kuo A."/>
            <person name="Otillar R.P."/>
            <person name="Salamov A."/>
            <person name="Detter J.C."/>
            <person name="Lindquist E."/>
            <person name="Shapiro H."/>
            <person name="Lucas S."/>
            <person name="Glavina del Rio T."/>
            <person name="Pitluck S."/>
            <person name="Rokhsar D."/>
            <person name="Bowler C."/>
        </authorList>
    </citation>
    <scope>GENOME REANNOTATION</scope>
    <source>
        <strain evidence="10">CCAP 1055/1</strain>
    </source>
</reference>
<dbReference type="OrthoDB" id="38765at2759"/>
<dbReference type="HOGENOM" id="CLU_002929_2_0_1"/>
<dbReference type="GO" id="GO:0006265">
    <property type="term" value="P:DNA topological change"/>
    <property type="evidence" value="ECO:0007669"/>
    <property type="project" value="InterPro"/>
</dbReference>
<dbReference type="InterPro" id="IPR000380">
    <property type="entry name" value="Topo_IA"/>
</dbReference>
<dbReference type="KEGG" id="pti:PHATRDRAFT_1241"/>
<dbReference type="Proteomes" id="UP000000759">
    <property type="component" value="Chromosome 25"/>
</dbReference>
<dbReference type="PROSITE" id="PS50880">
    <property type="entry name" value="TOPRIM"/>
    <property type="match status" value="1"/>
</dbReference>
<dbReference type="InterPro" id="IPR005733">
    <property type="entry name" value="TopoI_bac-type"/>
</dbReference>
<dbReference type="InterPro" id="IPR013826">
    <property type="entry name" value="Topo_IA_cen_sub3"/>
</dbReference>
<dbReference type="Pfam" id="PF01751">
    <property type="entry name" value="Toprim"/>
    <property type="match status" value="1"/>
</dbReference>
<dbReference type="CDD" id="cd03363">
    <property type="entry name" value="TOPRIM_TopoIA_TopoI"/>
    <property type="match status" value="1"/>
</dbReference>
<gene>
    <name evidence="9" type="ORF">PHATRDRAFT_1241</name>
</gene>
<dbReference type="PaxDb" id="2850-Phatr1241"/>
<evidence type="ECO:0000256" key="4">
    <source>
        <dbReference type="ARBA" id="ARBA00023029"/>
    </source>
</evidence>
<sequence>LVIVESPSKCQTIAKILATYVKDNSLAYDFQVSSSMGHIRNLPKSDTSKKKKENQIKPNGKFPYTIAGIDLENGYQPEYVLLPGKGPLVKELQHLAANAELVLLATDPDREGEAIAWHLTQVLDLAPSRYQRVTFTEITPSRILEAVKSPVELNTNLVHAQETRRVLDRLAGYTVSPVLWKKIAPGLSAGRVQSVGMAMVVQRERERLCFETTPYWNIKAVLGKDFSPQGQILRPGSSHKRHLLEGDANELVKVLSDAEFTVIQVKSTTRKQQPPQPFKTSTLQQEANRRLGMAVQQTMRVAQQLYEEGLISYMRTDSTHLSDDAECAIGVSVRGQFGPDRLWVGSSKTKRKPKDSKFAQEAHEAIRPALQPDGIFLEPRYLLQKVALSDQAERLYTMIYQRTLACRMPPIATNQTSVLIAGVQEGTTAHFRVSGSVVIDPGYTLAYCRDAEEENDEAYLPALREGQILNAGEILAVAHETQPPPRYNEASFVKELESLGVGRPSTYSGIVQILRDRAYV</sequence>
<dbReference type="CDD" id="cd00186">
    <property type="entry name" value="TOP1Ac"/>
    <property type="match status" value="1"/>
</dbReference>
<comment type="catalytic activity">
    <reaction evidence="1">
        <text>ATP-independent breakage of single-stranded DNA, followed by passage and rejoining.</text>
        <dbReference type="EC" id="5.6.2.1"/>
    </reaction>
</comment>
<name>B7GCB2_PHATC</name>
<dbReference type="EMBL" id="CM000627">
    <property type="protein sequence ID" value="EEC43833.1"/>
    <property type="molecule type" value="Genomic_DNA"/>
</dbReference>
<dbReference type="PRINTS" id="PR00417">
    <property type="entry name" value="PRTPISMRASEI"/>
</dbReference>
<dbReference type="GeneID" id="7198620"/>
<comment type="similarity">
    <text evidence="2">Belongs to the type IA topoisomerase family.</text>
</comment>
<protein>
    <recommendedName>
        <fullName evidence="3">DNA topoisomerase</fullName>
        <ecNumber evidence="3">5.6.2.1</ecNumber>
    </recommendedName>
</protein>
<dbReference type="NCBIfam" id="TIGR01051">
    <property type="entry name" value="topA_bact"/>
    <property type="match status" value="1"/>
</dbReference>
<keyword evidence="10" id="KW-1185">Reference proteome</keyword>
<dbReference type="InterPro" id="IPR003601">
    <property type="entry name" value="Topo_IA_2"/>
</dbReference>
<dbReference type="InterPro" id="IPR023405">
    <property type="entry name" value="Topo_IA_core_domain"/>
</dbReference>
<evidence type="ECO:0000259" key="7">
    <source>
        <dbReference type="PROSITE" id="PS50880"/>
    </source>
</evidence>
<dbReference type="SMART" id="SM00493">
    <property type="entry name" value="TOPRIM"/>
    <property type="match status" value="1"/>
</dbReference>
<dbReference type="Gene3D" id="2.70.20.10">
    <property type="entry name" value="Topoisomerase I, domain 3"/>
    <property type="match status" value="1"/>
</dbReference>
<dbReference type="SUPFAM" id="SSF56712">
    <property type="entry name" value="Prokaryotic type I DNA topoisomerase"/>
    <property type="match status" value="1"/>
</dbReference>
<proteinExistence type="inferred from homology"/>
<evidence type="ECO:0000256" key="5">
    <source>
        <dbReference type="ARBA" id="ARBA00023125"/>
    </source>
</evidence>
<dbReference type="SMART" id="SM00437">
    <property type="entry name" value="TOP1Ac"/>
    <property type="match status" value="1"/>
</dbReference>
<keyword evidence="4" id="KW-0799">Topoisomerase</keyword>
<dbReference type="GO" id="GO:0003677">
    <property type="term" value="F:DNA binding"/>
    <property type="evidence" value="ECO:0007669"/>
    <property type="project" value="UniProtKB-KW"/>
</dbReference>
<dbReference type="InterPro" id="IPR013497">
    <property type="entry name" value="Topo_IA_cen"/>
</dbReference>